<evidence type="ECO:0000313" key="5">
    <source>
        <dbReference type="EMBL" id="ABX40871.1"/>
    </source>
</evidence>
<dbReference type="Gene3D" id="1.10.260.40">
    <property type="entry name" value="lambda repressor-like DNA-binding domains"/>
    <property type="match status" value="1"/>
</dbReference>
<protein>
    <submittedName>
        <fullName evidence="5">Transcriptional regulator, LacI family</fullName>
    </submittedName>
</protein>
<dbReference type="InterPro" id="IPR000843">
    <property type="entry name" value="HTH_LacI"/>
</dbReference>
<feature type="domain" description="HTH lacI-type" evidence="4">
    <location>
        <begin position="6"/>
        <end position="61"/>
    </location>
</feature>
<dbReference type="InterPro" id="IPR028082">
    <property type="entry name" value="Peripla_BP_I"/>
</dbReference>
<dbReference type="OrthoDB" id="9789891at2"/>
<dbReference type="AlphaFoldDB" id="A9KI37"/>
<name>A9KI37_LACP7</name>
<dbReference type="PANTHER" id="PTHR30146">
    <property type="entry name" value="LACI-RELATED TRANSCRIPTIONAL REPRESSOR"/>
    <property type="match status" value="1"/>
</dbReference>
<dbReference type="STRING" id="357809.Cphy_0484"/>
<dbReference type="HOGENOM" id="CLU_037628_6_0_9"/>
<dbReference type="SUPFAM" id="SSF47413">
    <property type="entry name" value="lambda repressor-like DNA-binding domains"/>
    <property type="match status" value="1"/>
</dbReference>
<dbReference type="GO" id="GO:0003700">
    <property type="term" value="F:DNA-binding transcription factor activity"/>
    <property type="evidence" value="ECO:0007669"/>
    <property type="project" value="TreeGrafter"/>
</dbReference>
<dbReference type="PANTHER" id="PTHR30146:SF154">
    <property type="entry name" value="TRANSCRIPTION REGULATOR, MEMBER OF GALR FAMILY"/>
    <property type="match status" value="1"/>
</dbReference>
<dbReference type="Pfam" id="PF13377">
    <property type="entry name" value="Peripla_BP_3"/>
    <property type="match status" value="1"/>
</dbReference>
<proteinExistence type="predicted"/>
<dbReference type="RefSeq" id="WP_012198515.1">
    <property type="nucleotide sequence ID" value="NC_010001.1"/>
</dbReference>
<sequence length="335" mass="37919">MDQTKITITNVAEFAGVSKSLVSSYLNGRFDNMSEATRKRIEETIQSLGYEPKEQYRNFKKRERGIIGLILPDITDPFYSLCSKAIADGALNHDYMVLFANSDNNVGVENTYLDKFSECTDGIIIATVGRNDQQIMQLKDKVPVVLLDRRMKEGMFDGVSSNNYESTMDMMKYLISLGYEAFGFFVEELVEGMSRVIRYQSYMDFIKEHNLYDASFIYNVNLYDEMTMISNLIEFREQTKGKKAVIICANGKTLLHVITGVDALKINVPNDIGICGYDDFEAAALIHSGITTINQPTYDIGYACVKQLVKRINQNGDYTPKEINLRSKLVIRGSV</sequence>
<evidence type="ECO:0000256" key="3">
    <source>
        <dbReference type="ARBA" id="ARBA00023163"/>
    </source>
</evidence>
<gene>
    <name evidence="5" type="ordered locus">Cphy_0484</name>
</gene>
<dbReference type="Proteomes" id="UP000000370">
    <property type="component" value="Chromosome"/>
</dbReference>
<dbReference type="CDD" id="cd01392">
    <property type="entry name" value="HTH_LacI"/>
    <property type="match status" value="1"/>
</dbReference>
<reference evidence="6" key="1">
    <citation type="submission" date="2007-11" db="EMBL/GenBank/DDBJ databases">
        <title>Complete genome sequence of Clostridium phytofermentans ISDg.</title>
        <authorList>
            <person name="Leschine S.B."/>
            <person name="Warnick T.A."/>
            <person name="Blanchard J.L."/>
            <person name="Schnell D.J."/>
            <person name="Petit E.L."/>
            <person name="LaTouf W.G."/>
            <person name="Copeland A."/>
            <person name="Lucas S."/>
            <person name="Lapidus A."/>
            <person name="Barry K."/>
            <person name="Glavina del Rio T."/>
            <person name="Dalin E."/>
            <person name="Tice H."/>
            <person name="Pitluck S."/>
            <person name="Kiss H."/>
            <person name="Brettin T."/>
            <person name="Bruce D."/>
            <person name="Detter J.C."/>
            <person name="Han C."/>
            <person name="Kuske C."/>
            <person name="Schmutz J."/>
            <person name="Larimer F."/>
            <person name="Land M."/>
            <person name="Hauser L."/>
            <person name="Kyrpides N."/>
            <person name="Kim E.A."/>
            <person name="Richardson P."/>
        </authorList>
    </citation>
    <scope>NUCLEOTIDE SEQUENCE [LARGE SCALE GENOMIC DNA]</scope>
    <source>
        <strain evidence="6">ATCC 700394 / DSM 18823 / ISDg</strain>
    </source>
</reference>
<dbReference type="InterPro" id="IPR010982">
    <property type="entry name" value="Lambda_DNA-bd_dom_sf"/>
</dbReference>
<dbReference type="SUPFAM" id="SSF53822">
    <property type="entry name" value="Periplasmic binding protein-like I"/>
    <property type="match status" value="1"/>
</dbReference>
<dbReference type="eggNOG" id="COG1609">
    <property type="taxonomic scope" value="Bacteria"/>
</dbReference>
<accession>A9KI37</accession>
<keyword evidence="3" id="KW-0804">Transcription</keyword>
<dbReference type="KEGG" id="cpy:Cphy_0484"/>
<evidence type="ECO:0000256" key="1">
    <source>
        <dbReference type="ARBA" id="ARBA00023015"/>
    </source>
</evidence>
<evidence type="ECO:0000256" key="2">
    <source>
        <dbReference type="ARBA" id="ARBA00023125"/>
    </source>
</evidence>
<dbReference type="Gene3D" id="3.40.50.2300">
    <property type="match status" value="2"/>
</dbReference>
<organism evidence="5 6">
    <name type="scientific">Lachnoclostridium phytofermentans (strain ATCC 700394 / DSM 18823 / ISDg)</name>
    <name type="common">Clostridium phytofermentans</name>
    <dbReference type="NCBI Taxonomy" id="357809"/>
    <lineage>
        <taxon>Bacteria</taxon>
        <taxon>Bacillati</taxon>
        <taxon>Bacillota</taxon>
        <taxon>Clostridia</taxon>
        <taxon>Lachnospirales</taxon>
        <taxon>Lachnospiraceae</taxon>
    </lineage>
</organism>
<keyword evidence="2" id="KW-0238">DNA-binding</keyword>
<evidence type="ECO:0000259" key="4">
    <source>
        <dbReference type="PROSITE" id="PS50932"/>
    </source>
</evidence>
<keyword evidence="6" id="KW-1185">Reference proteome</keyword>
<dbReference type="PROSITE" id="PS50932">
    <property type="entry name" value="HTH_LACI_2"/>
    <property type="match status" value="1"/>
</dbReference>
<dbReference type="SMART" id="SM00354">
    <property type="entry name" value="HTH_LACI"/>
    <property type="match status" value="1"/>
</dbReference>
<dbReference type="GO" id="GO:0000976">
    <property type="term" value="F:transcription cis-regulatory region binding"/>
    <property type="evidence" value="ECO:0007669"/>
    <property type="project" value="TreeGrafter"/>
</dbReference>
<evidence type="ECO:0000313" key="6">
    <source>
        <dbReference type="Proteomes" id="UP000000370"/>
    </source>
</evidence>
<dbReference type="Pfam" id="PF00356">
    <property type="entry name" value="LacI"/>
    <property type="match status" value="1"/>
</dbReference>
<dbReference type="EMBL" id="CP000885">
    <property type="protein sequence ID" value="ABX40871.1"/>
    <property type="molecule type" value="Genomic_DNA"/>
</dbReference>
<dbReference type="InterPro" id="IPR046335">
    <property type="entry name" value="LacI/GalR-like_sensor"/>
</dbReference>
<keyword evidence="1" id="KW-0805">Transcription regulation</keyword>